<accession>A0AAN9YRL9</accession>
<keyword evidence="4" id="KW-0843">Virulence</keyword>
<evidence type="ECO:0000256" key="7">
    <source>
        <dbReference type="SAM" id="MobiDB-lite"/>
    </source>
</evidence>
<dbReference type="PROSITE" id="PS50048">
    <property type="entry name" value="ZN2_CY6_FUNGAL_2"/>
    <property type="match status" value="1"/>
</dbReference>
<feature type="region of interest" description="Disordered" evidence="7">
    <location>
        <begin position="1032"/>
        <end position="1088"/>
    </location>
</feature>
<dbReference type="AlphaFoldDB" id="A0AAN9YRL9"/>
<dbReference type="GO" id="GO:0005634">
    <property type="term" value="C:nucleus"/>
    <property type="evidence" value="ECO:0007669"/>
    <property type="project" value="UniProtKB-SubCell"/>
</dbReference>
<dbReference type="SMART" id="SM00066">
    <property type="entry name" value="GAL4"/>
    <property type="match status" value="1"/>
</dbReference>
<dbReference type="InterPro" id="IPR001138">
    <property type="entry name" value="Zn2Cys6_DnaBD"/>
</dbReference>
<evidence type="ECO:0000313" key="9">
    <source>
        <dbReference type="EMBL" id="KAK7751579.1"/>
    </source>
</evidence>
<name>A0AAN9YRL9_9PEZI</name>
<dbReference type="Gene3D" id="4.10.240.10">
    <property type="entry name" value="Zn(2)-C6 fungal-type DNA-binding domain"/>
    <property type="match status" value="1"/>
</dbReference>
<dbReference type="GO" id="GO:0006351">
    <property type="term" value="P:DNA-templated transcription"/>
    <property type="evidence" value="ECO:0007669"/>
    <property type="project" value="InterPro"/>
</dbReference>
<evidence type="ECO:0000256" key="1">
    <source>
        <dbReference type="ARBA" id="ARBA00004123"/>
    </source>
</evidence>
<feature type="compositionally biased region" description="Polar residues" evidence="7">
    <location>
        <begin position="1"/>
        <end position="15"/>
    </location>
</feature>
<dbReference type="InterPro" id="IPR036864">
    <property type="entry name" value="Zn2-C6_fun-type_DNA-bd_sf"/>
</dbReference>
<evidence type="ECO:0000259" key="8">
    <source>
        <dbReference type="PROSITE" id="PS50048"/>
    </source>
</evidence>
<keyword evidence="6" id="KW-0539">Nucleus</keyword>
<dbReference type="GO" id="GO:0008270">
    <property type="term" value="F:zinc ion binding"/>
    <property type="evidence" value="ECO:0007669"/>
    <property type="project" value="InterPro"/>
</dbReference>
<gene>
    <name evidence="9" type="ORF">SLS62_006404</name>
</gene>
<dbReference type="Pfam" id="PF00172">
    <property type="entry name" value="Zn_clus"/>
    <property type="match status" value="1"/>
</dbReference>
<feature type="compositionally biased region" description="Basic residues" evidence="7">
    <location>
        <begin position="1054"/>
        <end position="1078"/>
    </location>
</feature>
<dbReference type="CDD" id="cd00067">
    <property type="entry name" value="GAL4"/>
    <property type="match status" value="1"/>
</dbReference>
<dbReference type="SUPFAM" id="SSF57701">
    <property type="entry name" value="Zn2/Cys6 DNA-binding domain"/>
    <property type="match status" value="1"/>
</dbReference>
<feature type="region of interest" description="Disordered" evidence="7">
    <location>
        <begin position="966"/>
        <end position="987"/>
    </location>
</feature>
<feature type="region of interest" description="Disordered" evidence="7">
    <location>
        <begin position="114"/>
        <end position="150"/>
    </location>
</feature>
<dbReference type="PRINTS" id="PR00755">
    <property type="entry name" value="AFLATOXINBRP"/>
</dbReference>
<feature type="region of interest" description="Disordered" evidence="7">
    <location>
        <begin position="1"/>
        <end position="60"/>
    </location>
</feature>
<feature type="domain" description="Zn(2)-C6 fungal-type" evidence="8">
    <location>
        <begin position="205"/>
        <end position="235"/>
    </location>
</feature>
<evidence type="ECO:0000256" key="3">
    <source>
        <dbReference type="ARBA" id="ARBA00023015"/>
    </source>
</evidence>
<comment type="subcellular location">
    <subcellularLocation>
        <location evidence="1">Nucleus</location>
    </subcellularLocation>
</comment>
<keyword evidence="10" id="KW-1185">Reference proteome</keyword>
<dbReference type="Proteomes" id="UP001320420">
    <property type="component" value="Unassembled WGS sequence"/>
</dbReference>
<keyword evidence="2" id="KW-0479">Metal-binding</keyword>
<dbReference type="InterPro" id="IPR007219">
    <property type="entry name" value="XnlR_reg_dom"/>
</dbReference>
<evidence type="ECO:0000313" key="10">
    <source>
        <dbReference type="Proteomes" id="UP001320420"/>
    </source>
</evidence>
<sequence length="1145" mass="124271">MSTSQAQINNQSFPTTDAAEGSPSAIESGRLHEAAEPTDLNGFSLEGQHDDLSGNSAPNGLMATSQFQDFSFAFQEVPDNNQMIGLEGHAGEMFATPGHASIISTDERKGSIASGLHSGSFSIENHSHGRQLSLDGSEDGGQDIGHMGGNGLEDNMSDEFGLSTSAPGDGTDLGGKLKDIKSDPAPAWSELKTKAGKERKRLPLACIACRRKKIRCSGEKPACKHCLRSRIPCVYKVTTRKAAPRTDYMAMLDKRLKKMEDRIIKAIPKSEVDASVANVTRAVVKPSLPGALLPAKQPNKKRNAEEAFGVELDHWARAAAKTRLEASGKPVSLQVQEAEESKLLLEGQEALPPKDLQEQLANTFFECIYGQAYHVLHKPSYMRKLKFSSTPNFLRGEEWAAPARNIVLKRQEWPNITILTCALLLGLHDFGTCHGGRSWAFGGIAIRMAIALQLHKDLGSDNRQPQHTQLSFIDREIRRRTMWSCFLMDRFTSSGVDRPIFIKEEWLKIQLPIKEKLFQLDMPGPTEDLQGHVPHPVPDDEGQLSKAEDNMGVAAYMIRALALWGRIINYLNQGGRESDPHPMWNDESEYADLLRQAEGFAGNLPDGLKYSAENLHLHHTEKMANQFLFLHITIQQNILFMSRFAVSSPITGLSQADVPEDFVTKAGAKAFAAANRISELLKDSEAHMIAAPFVGYCAFLSATVHIFGIFSGNGTVELAAKKNLATNVRFLSKMKRYWGMFHFMSENLREQYRTCADAARQGTPAESSTASPIFQYGDWFDRYPLGVSQSDFVDPATAKKKDTGDDAVLEQKPELHTVEEFFTQLSPQSAEGREAAAVNANRPPLTKRKSIAKKGNGAPQSSRHEQQQRLEPLLTDLSGPSLPEQIQQRIQQRANFSRLNGQNSGHPPPPFRNHNHAMNPTAAAAAAAAAAARSHNISAGAAAAAAAAGGYPALSPISPVHHQFAAHGHGGHSGAHHRAAAGPHHAGSSALYNHSDLLSLSLSNSGAGILPQLDRQLVFNAYGGLDPTASLGGGGGHGGHGHDALMDWEGGQQHHNHNHNHNNHHNHNSQHNHSHNSHHNHDGLPGGFVAAEPSSAWFMPFNMEPPELGQDLNGMGGLDPFGGMFSPGGGVHTPGGGLGLRRGGR</sequence>
<evidence type="ECO:0000256" key="6">
    <source>
        <dbReference type="ARBA" id="ARBA00023242"/>
    </source>
</evidence>
<evidence type="ECO:0000256" key="2">
    <source>
        <dbReference type="ARBA" id="ARBA00022723"/>
    </source>
</evidence>
<protein>
    <recommendedName>
        <fullName evidence="8">Zn(2)-C6 fungal-type domain-containing protein</fullName>
    </recommendedName>
</protein>
<dbReference type="Pfam" id="PF04082">
    <property type="entry name" value="Fungal_trans"/>
    <property type="match status" value="1"/>
</dbReference>
<reference evidence="9 10" key="1">
    <citation type="submission" date="2024-02" db="EMBL/GenBank/DDBJ databases">
        <title>De novo assembly and annotation of 12 fungi associated with fruit tree decline syndrome in Ontario, Canada.</title>
        <authorList>
            <person name="Sulman M."/>
            <person name="Ellouze W."/>
            <person name="Ilyukhin E."/>
        </authorList>
    </citation>
    <scope>NUCLEOTIDE SEQUENCE [LARGE SCALE GENOMIC DNA]</scope>
    <source>
        <strain evidence="9 10">M11/M66-122</strain>
    </source>
</reference>
<evidence type="ECO:0000256" key="4">
    <source>
        <dbReference type="ARBA" id="ARBA00023026"/>
    </source>
</evidence>
<proteinExistence type="predicted"/>
<dbReference type="PANTHER" id="PTHR47338">
    <property type="entry name" value="ZN(II)2CYS6 TRANSCRIPTION FACTOR (EUROFUNG)-RELATED"/>
    <property type="match status" value="1"/>
</dbReference>
<dbReference type="EMBL" id="JAKJXP020000047">
    <property type="protein sequence ID" value="KAK7751579.1"/>
    <property type="molecule type" value="Genomic_DNA"/>
</dbReference>
<keyword evidence="3" id="KW-0805">Transcription regulation</keyword>
<dbReference type="CDD" id="cd12148">
    <property type="entry name" value="fungal_TF_MHR"/>
    <property type="match status" value="1"/>
</dbReference>
<dbReference type="PANTHER" id="PTHR47338:SF27">
    <property type="entry name" value="ZN(II)2CYS6 TRANSCRIPTION FACTOR (EUROFUNG)"/>
    <property type="match status" value="1"/>
</dbReference>
<organism evidence="9 10">
    <name type="scientific">Diatrype stigma</name>
    <dbReference type="NCBI Taxonomy" id="117547"/>
    <lineage>
        <taxon>Eukaryota</taxon>
        <taxon>Fungi</taxon>
        <taxon>Dikarya</taxon>
        <taxon>Ascomycota</taxon>
        <taxon>Pezizomycotina</taxon>
        <taxon>Sordariomycetes</taxon>
        <taxon>Xylariomycetidae</taxon>
        <taxon>Xylariales</taxon>
        <taxon>Diatrypaceae</taxon>
        <taxon>Diatrype</taxon>
    </lineage>
</organism>
<dbReference type="GO" id="GO:0000981">
    <property type="term" value="F:DNA-binding transcription factor activity, RNA polymerase II-specific"/>
    <property type="evidence" value="ECO:0007669"/>
    <property type="project" value="InterPro"/>
</dbReference>
<dbReference type="PROSITE" id="PS00463">
    <property type="entry name" value="ZN2_CY6_FUNGAL_1"/>
    <property type="match status" value="1"/>
</dbReference>
<comment type="caution">
    <text evidence="9">The sequence shown here is derived from an EMBL/GenBank/DDBJ whole genome shotgun (WGS) entry which is preliminary data.</text>
</comment>
<feature type="region of interest" description="Disordered" evidence="7">
    <location>
        <begin position="827"/>
        <end position="868"/>
    </location>
</feature>
<dbReference type="SMART" id="SM00906">
    <property type="entry name" value="Fungal_trans"/>
    <property type="match status" value="1"/>
</dbReference>
<dbReference type="GO" id="GO:0003677">
    <property type="term" value="F:DNA binding"/>
    <property type="evidence" value="ECO:0007669"/>
    <property type="project" value="InterPro"/>
</dbReference>
<dbReference type="InterPro" id="IPR050815">
    <property type="entry name" value="TF_fung"/>
</dbReference>
<evidence type="ECO:0000256" key="5">
    <source>
        <dbReference type="ARBA" id="ARBA00023163"/>
    </source>
</evidence>
<keyword evidence="5" id="KW-0804">Transcription</keyword>